<sequence length="266" mass="29241">MKLGVDLLVTFLLAAYCKADRCDNWDWAKNIKPVLFNRSLSTCGGMETNAHFPDAARQQIVDLHNGVRAAAANGCAKTTNGTLPMSSNMRIMVSFDIDFSEMIACIGFRHITTVSKSQPRPGQILAPVAIQYLLVKIFFTSDPFKTAIESFNNNELPRIGDRMLNNTKFVGNIRDITHYTAMIWAKTSSVGCGLSVCYKNPTVKYARGYTVVCHYHPIGNVIGFYAYEKGEPCKTDSDCIDEGFDKCVTSLGMCGNGQPKIGATFG</sequence>
<dbReference type="SMART" id="SM00198">
    <property type="entry name" value="SCP"/>
    <property type="match status" value="1"/>
</dbReference>
<proteinExistence type="predicted"/>
<reference evidence="4" key="2">
    <citation type="submission" date="2020-10" db="UniProtKB">
        <authorList>
            <consortium name="WormBaseParasite"/>
        </authorList>
    </citation>
    <scope>IDENTIFICATION</scope>
</reference>
<dbReference type="InterPro" id="IPR014044">
    <property type="entry name" value="CAP_dom"/>
</dbReference>
<protein>
    <submittedName>
        <fullName evidence="4">SCP domain-containing protein</fullName>
    </submittedName>
</protein>
<evidence type="ECO:0000259" key="2">
    <source>
        <dbReference type="SMART" id="SM00198"/>
    </source>
</evidence>
<dbReference type="Gene3D" id="3.40.33.10">
    <property type="entry name" value="CAP"/>
    <property type="match status" value="1"/>
</dbReference>
<dbReference type="PANTHER" id="PTHR10334">
    <property type="entry name" value="CYSTEINE-RICH SECRETORY PROTEIN-RELATED"/>
    <property type="match status" value="1"/>
</dbReference>
<keyword evidence="1" id="KW-0732">Signal</keyword>
<dbReference type="WBParaSite" id="Pan_g5426.t1">
    <property type="protein sequence ID" value="Pan_g5426.t1"/>
    <property type="gene ID" value="Pan_g5426"/>
</dbReference>
<dbReference type="Pfam" id="PF00188">
    <property type="entry name" value="CAP"/>
    <property type="match status" value="1"/>
</dbReference>
<feature type="chain" id="PRO_5029009844" evidence="1">
    <location>
        <begin position="20"/>
        <end position="266"/>
    </location>
</feature>
<evidence type="ECO:0000313" key="3">
    <source>
        <dbReference type="Proteomes" id="UP000492821"/>
    </source>
</evidence>
<feature type="signal peptide" evidence="1">
    <location>
        <begin position="1"/>
        <end position="19"/>
    </location>
</feature>
<dbReference type="InterPro" id="IPR035940">
    <property type="entry name" value="CAP_sf"/>
</dbReference>
<reference evidence="3" key="1">
    <citation type="journal article" date="2013" name="Genetics">
        <title>The draft genome and transcriptome of Panagrellus redivivus are shaped by the harsh demands of a free-living lifestyle.</title>
        <authorList>
            <person name="Srinivasan J."/>
            <person name="Dillman A.R."/>
            <person name="Macchietto M.G."/>
            <person name="Heikkinen L."/>
            <person name="Lakso M."/>
            <person name="Fracchia K.M."/>
            <person name="Antoshechkin I."/>
            <person name="Mortazavi A."/>
            <person name="Wong G."/>
            <person name="Sternberg P.W."/>
        </authorList>
    </citation>
    <scope>NUCLEOTIDE SEQUENCE [LARGE SCALE GENOMIC DNA]</scope>
    <source>
        <strain evidence="3">MT8872</strain>
    </source>
</reference>
<dbReference type="InterPro" id="IPR001283">
    <property type="entry name" value="CRISP-related"/>
</dbReference>
<evidence type="ECO:0000256" key="1">
    <source>
        <dbReference type="SAM" id="SignalP"/>
    </source>
</evidence>
<evidence type="ECO:0000313" key="4">
    <source>
        <dbReference type="WBParaSite" id="Pan_g5426.t1"/>
    </source>
</evidence>
<name>A0A7E4ZZX6_PANRE</name>
<feature type="domain" description="SCP" evidence="2">
    <location>
        <begin position="55"/>
        <end position="223"/>
    </location>
</feature>
<dbReference type="Proteomes" id="UP000492821">
    <property type="component" value="Unassembled WGS sequence"/>
</dbReference>
<dbReference type="PRINTS" id="PR00837">
    <property type="entry name" value="V5TPXLIKE"/>
</dbReference>
<dbReference type="AlphaFoldDB" id="A0A7E4ZZX6"/>
<dbReference type="CDD" id="cd05380">
    <property type="entry name" value="CAP_euk"/>
    <property type="match status" value="1"/>
</dbReference>
<keyword evidence="3" id="KW-1185">Reference proteome</keyword>
<organism evidence="3 4">
    <name type="scientific">Panagrellus redivivus</name>
    <name type="common">Microworm</name>
    <dbReference type="NCBI Taxonomy" id="6233"/>
    <lineage>
        <taxon>Eukaryota</taxon>
        <taxon>Metazoa</taxon>
        <taxon>Ecdysozoa</taxon>
        <taxon>Nematoda</taxon>
        <taxon>Chromadorea</taxon>
        <taxon>Rhabditida</taxon>
        <taxon>Tylenchina</taxon>
        <taxon>Panagrolaimomorpha</taxon>
        <taxon>Panagrolaimoidea</taxon>
        <taxon>Panagrolaimidae</taxon>
        <taxon>Panagrellus</taxon>
    </lineage>
</organism>
<dbReference type="SUPFAM" id="SSF55797">
    <property type="entry name" value="PR-1-like"/>
    <property type="match status" value="1"/>
</dbReference>
<accession>A0A7E4ZZX6</accession>